<dbReference type="PROSITE" id="PS50011">
    <property type="entry name" value="PROTEIN_KINASE_DOM"/>
    <property type="match status" value="1"/>
</dbReference>
<dbReference type="RefSeq" id="WP_267150837.1">
    <property type="nucleotide sequence ID" value="NZ_JAPMLT010000002.1"/>
</dbReference>
<dbReference type="Pfam" id="PF00069">
    <property type="entry name" value="Pkinase"/>
    <property type="match status" value="1"/>
</dbReference>
<feature type="domain" description="Protein kinase" evidence="3">
    <location>
        <begin position="22"/>
        <end position="289"/>
    </location>
</feature>
<organism evidence="4 5">
    <name type="scientific">Tumebacillus lacus</name>
    <dbReference type="NCBI Taxonomy" id="2995335"/>
    <lineage>
        <taxon>Bacteria</taxon>
        <taxon>Bacillati</taxon>
        <taxon>Bacillota</taxon>
        <taxon>Bacilli</taxon>
        <taxon>Bacillales</taxon>
        <taxon>Alicyclobacillaceae</taxon>
        <taxon>Tumebacillus</taxon>
    </lineage>
</organism>
<protein>
    <submittedName>
        <fullName evidence="4">Protein kinase</fullName>
    </submittedName>
</protein>
<dbReference type="SUPFAM" id="SSF56112">
    <property type="entry name" value="Protein kinase-like (PK-like)"/>
    <property type="match status" value="1"/>
</dbReference>
<feature type="binding site" evidence="1">
    <location>
        <position position="50"/>
    </location>
    <ligand>
        <name>ATP</name>
        <dbReference type="ChEBI" id="CHEBI:30616"/>
    </ligand>
</feature>
<comment type="caution">
    <text evidence="4">The sequence shown here is derived from an EMBL/GenBank/DDBJ whole genome shotgun (WGS) entry which is preliminary data.</text>
</comment>
<accession>A0ABT3X1F4</accession>
<evidence type="ECO:0000313" key="5">
    <source>
        <dbReference type="Proteomes" id="UP001208017"/>
    </source>
</evidence>
<dbReference type="SMART" id="SM00220">
    <property type="entry name" value="S_TKc"/>
    <property type="match status" value="1"/>
</dbReference>
<keyword evidence="4" id="KW-0418">Kinase</keyword>
<keyword evidence="1" id="KW-0067">ATP-binding</keyword>
<sequence>MSSDLLFRPGQTVTGLWHKRRYTVEGLLGRGANGEVYRVTDSSGQTLALKAAPLSSGLALEHKILKRLSEVARGADLGPRVFDLDDVQVGGQKQFFLVMELVRGTTLPAFLDRRGRHWTPVLLLQLCTYLERLHETGNAFGDLKAENCLVEEARGAVRLVDFGGVTPFGRGVKEYTEWYDRAWWGRGSRMAEEDYDVFALAMLAIALLAPDLRKALTESGVPNGSRLRQAVSSDARLADWRGLLQGVFDGRVRTISAFRQELLPLVKAGVRLEQKEKVRRKPRDWTDWLVVGSGLVLMLVFCQFVLFR</sequence>
<keyword evidence="4" id="KW-0808">Transferase</keyword>
<name>A0ABT3X1F4_9BACL</name>
<keyword evidence="2" id="KW-1133">Transmembrane helix</keyword>
<dbReference type="Gene3D" id="1.10.510.10">
    <property type="entry name" value="Transferase(Phosphotransferase) domain 1"/>
    <property type="match status" value="1"/>
</dbReference>
<feature type="transmembrane region" description="Helical" evidence="2">
    <location>
        <begin position="285"/>
        <end position="306"/>
    </location>
</feature>
<dbReference type="PROSITE" id="PS00107">
    <property type="entry name" value="PROTEIN_KINASE_ATP"/>
    <property type="match status" value="1"/>
</dbReference>
<keyword evidence="2" id="KW-0812">Transmembrane</keyword>
<keyword evidence="5" id="KW-1185">Reference proteome</keyword>
<keyword evidence="1" id="KW-0547">Nucleotide-binding</keyword>
<keyword evidence="2" id="KW-0472">Membrane</keyword>
<dbReference type="Gene3D" id="3.30.200.20">
    <property type="entry name" value="Phosphorylase Kinase, domain 1"/>
    <property type="match status" value="1"/>
</dbReference>
<dbReference type="InterPro" id="IPR011009">
    <property type="entry name" value="Kinase-like_dom_sf"/>
</dbReference>
<evidence type="ECO:0000313" key="4">
    <source>
        <dbReference type="EMBL" id="MCX7569602.1"/>
    </source>
</evidence>
<evidence type="ECO:0000256" key="2">
    <source>
        <dbReference type="SAM" id="Phobius"/>
    </source>
</evidence>
<gene>
    <name evidence="4" type="ORF">OS242_06470</name>
</gene>
<dbReference type="InterPro" id="IPR017441">
    <property type="entry name" value="Protein_kinase_ATP_BS"/>
</dbReference>
<dbReference type="GO" id="GO:0016301">
    <property type="term" value="F:kinase activity"/>
    <property type="evidence" value="ECO:0007669"/>
    <property type="project" value="UniProtKB-KW"/>
</dbReference>
<reference evidence="4 5" key="1">
    <citation type="submission" date="2022-11" db="EMBL/GenBank/DDBJ databases">
        <title>Study of microbial diversity in lake waters.</title>
        <authorList>
            <person name="Zhang J."/>
        </authorList>
    </citation>
    <scope>NUCLEOTIDE SEQUENCE [LARGE SCALE GENOMIC DNA]</scope>
    <source>
        <strain evidence="4 5">DT12</strain>
    </source>
</reference>
<dbReference type="EMBL" id="JAPMLT010000002">
    <property type="protein sequence ID" value="MCX7569602.1"/>
    <property type="molecule type" value="Genomic_DNA"/>
</dbReference>
<dbReference type="Proteomes" id="UP001208017">
    <property type="component" value="Unassembled WGS sequence"/>
</dbReference>
<dbReference type="PANTHER" id="PTHR24347">
    <property type="entry name" value="SERINE/THREONINE-PROTEIN KINASE"/>
    <property type="match status" value="1"/>
</dbReference>
<proteinExistence type="predicted"/>
<dbReference type="InterPro" id="IPR000719">
    <property type="entry name" value="Prot_kinase_dom"/>
</dbReference>
<evidence type="ECO:0000259" key="3">
    <source>
        <dbReference type="PROSITE" id="PS50011"/>
    </source>
</evidence>
<evidence type="ECO:0000256" key="1">
    <source>
        <dbReference type="PROSITE-ProRule" id="PRU10141"/>
    </source>
</evidence>